<evidence type="ECO:0000313" key="2">
    <source>
        <dbReference type="Proteomes" id="UP001301869"/>
    </source>
</evidence>
<dbReference type="Proteomes" id="UP001301869">
    <property type="component" value="Chromosome"/>
</dbReference>
<proteinExistence type="predicted"/>
<evidence type="ECO:0000313" key="1">
    <source>
        <dbReference type="EMBL" id="WNK20492.1"/>
    </source>
</evidence>
<sequence length="134" mass="15110">MPTPALSLDASQAPRAIRCKRAYEAPADDDGYRVLVDGMWPRGVSKQALKLDDWQKALAPSRELRQWFGHDPSLWAGFYQKFFHELEHSDEACQALTDLLDACQGKTLTLVYAAKDESHNNAVALKQFIEHHTA</sequence>
<dbReference type="InterPro" id="IPR052552">
    <property type="entry name" value="YeaO-like"/>
</dbReference>
<organism evidence="1 2">
    <name type="scientific">Halomonas piscis</name>
    <dbReference type="NCBI Taxonomy" id="3031727"/>
    <lineage>
        <taxon>Bacteria</taxon>
        <taxon>Pseudomonadati</taxon>
        <taxon>Pseudomonadota</taxon>
        <taxon>Gammaproteobacteria</taxon>
        <taxon>Oceanospirillales</taxon>
        <taxon>Halomonadaceae</taxon>
        <taxon>Halomonas</taxon>
    </lineage>
</organism>
<gene>
    <name evidence="1" type="ORF">P1P91_02050</name>
</gene>
<accession>A0ABY9Z057</accession>
<dbReference type="Pfam" id="PF22752">
    <property type="entry name" value="DUF488-N3i"/>
    <property type="match status" value="1"/>
</dbReference>
<name>A0ABY9Z057_9GAMM</name>
<reference evidence="1 2" key="1">
    <citation type="submission" date="2023-03" db="EMBL/GenBank/DDBJ databases">
        <title>Halomonas sp. nov., isolated from Korean tranditional fermented seafood 'Jeotgal'.</title>
        <authorList>
            <person name="Kim B."/>
            <person name="Shin N.-R."/>
        </authorList>
    </citation>
    <scope>NUCLEOTIDE SEQUENCE [LARGE SCALE GENOMIC DNA]</scope>
    <source>
        <strain evidence="1 2">SG2L-4</strain>
    </source>
</reference>
<dbReference type="RefSeq" id="WP_311884176.1">
    <property type="nucleotide sequence ID" value="NZ_CP119391.1"/>
</dbReference>
<dbReference type="PANTHER" id="PTHR36849:SF1">
    <property type="entry name" value="CYTOPLASMIC PROTEIN"/>
    <property type="match status" value="1"/>
</dbReference>
<dbReference type="EMBL" id="CP119391">
    <property type="protein sequence ID" value="WNK20492.1"/>
    <property type="molecule type" value="Genomic_DNA"/>
</dbReference>
<keyword evidence="2" id="KW-1185">Reference proteome</keyword>
<dbReference type="PANTHER" id="PTHR36849">
    <property type="entry name" value="CYTOPLASMIC PROTEIN-RELATED"/>
    <property type="match status" value="1"/>
</dbReference>
<protein>
    <submittedName>
        <fullName evidence="1">DUF488 domain-containing protein</fullName>
    </submittedName>
</protein>